<evidence type="ECO:0000256" key="5">
    <source>
        <dbReference type="ARBA" id="ARBA00023239"/>
    </source>
</evidence>
<dbReference type="RefSeq" id="XP_030840726.1">
    <property type="nucleotide sequence ID" value="XM_030984866.1"/>
</dbReference>
<protein>
    <recommendedName>
        <fullName evidence="6">Pyridoxal-dependent decarboxylase domain-containing protein 1</fullName>
    </recommendedName>
</protein>
<comment type="cofactor">
    <cofactor evidence="1">
        <name>pyridoxal 5'-phosphate</name>
        <dbReference type="ChEBI" id="CHEBI:597326"/>
    </cofactor>
</comment>
<dbReference type="InterPro" id="IPR055103">
    <property type="entry name" value="PDXDC1-like_2nd"/>
</dbReference>
<evidence type="ECO:0000259" key="8">
    <source>
        <dbReference type="Pfam" id="PF22930"/>
    </source>
</evidence>
<dbReference type="GeneID" id="592163"/>
<feature type="compositionally biased region" description="Basic and acidic residues" evidence="7">
    <location>
        <begin position="806"/>
        <end position="820"/>
    </location>
</feature>
<dbReference type="Gene3D" id="3.40.640.10">
    <property type="entry name" value="Type I PLP-dependent aspartate aminotransferase-like (Major domain)"/>
    <property type="match status" value="1"/>
</dbReference>
<dbReference type="Pfam" id="PF22930">
    <property type="entry name" value="PDXDC1-like_cen"/>
    <property type="match status" value="1"/>
</dbReference>
<organism evidence="10 11">
    <name type="scientific">Strongylocentrotus purpuratus</name>
    <name type="common">Purple sea urchin</name>
    <dbReference type="NCBI Taxonomy" id="7668"/>
    <lineage>
        <taxon>Eukaryota</taxon>
        <taxon>Metazoa</taxon>
        <taxon>Echinodermata</taxon>
        <taxon>Eleutherozoa</taxon>
        <taxon>Echinozoa</taxon>
        <taxon>Echinoidea</taxon>
        <taxon>Euechinoidea</taxon>
        <taxon>Echinacea</taxon>
        <taxon>Camarodonta</taxon>
        <taxon>Echinidea</taxon>
        <taxon>Strongylocentrotidae</taxon>
        <taxon>Strongylocentrotus</taxon>
    </lineage>
</organism>
<keyword evidence="3" id="KW-0210">Decarboxylase</keyword>
<dbReference type="InterPro" id="IPR002129">
    <property type="entry name" value="PyrdxlP-dep_de-COase"/>
</dbReference>
<feature type="compositionally biased region" description="Polar residues" evidence="7">
    <location>
        <begin position="776"/>
        <end position="803"/>
    </location>
</feature>
<dbReference type="PANTHER" id="PTHR42735:SF1">
    <property type="entry name" value="PYRIDOXAL-DEPENDENT DECARBOXYLASE DOMAIN-CONTAINING PROTEIN 1-RELATED"/>
    <property type="match status" value="1"/>
</dbReference>
<dbReference type="FunFam" id="3.40.640.10:FF:000036">
    <property type="entry name" value="pyridoxal-dependent decarboxylase domain-containing protein 1 isoform X2"/>
    <property type="match status" value="1"/>
</dbReference>
<dbReference type="EnsemblMetazoa" id="XM_030984866">
    <property type="protein sequence ID" value="XP_030840726"/>
    <property type="gene ID" value="LOC592163"/>
</dbReference>
<accession>A0A7M7NU05</accession>
<feature type="domain" description="PDXDC1/PDXD2 second" evidence="8">
    <location>
        <begin position="429"/>
        <end position="539"/>
    </location>
</feature>
<evidence type="ECO:0000256" key="2">
    <source>
        <dbReference type="ARBA" id="ARBA00009533"/>
    </source>
</evidence>
<keyword evidence="11" id="KW-1185">Reference proteome</keyword>
<dbReference type="Pfam" id="PF00282">
    <property type="entry name" value="Pyridoxal_deC"/>
    <property type="match status" value="1"/>
</dbReference>
<dbReference type="InterPro" id="IPR015424">
    <property type="entry name" value="PyrdxlP-dep_Trfase"/>
</dbReference>
<evidence type="ECO:0000256" key="1">
    <source>
        <dbReference type="ARBA" id="ARBA00001933"/>
    </source>
</evidence>
<evidence type="ECO:0000256" key="3">
    <source>
        <dbReference type="ARBA" id="ARBA00022793"/>
    </source>
</evidence>
<reference evidence="10" key="2">
    <citation type="submission" date="2021-01" db="UniProtKB">
        <authorList>
            <consortium name="EnsemblMetazoa"/>
        </authorList>
    </citation>
    <scope>IDENTIFICATION</scope>
</reference>
<feature type="region of interest" description="Disordered" evidence="7">
    <location>
        <begin position="733"/>
        <end position="820"/>
    </location>
</feature>
<comment type="similarity">
    <text evidence="2">Belongs to the group II decarboxylase family.</text>
</comment>
<proteinExistence type="inferred from homology"/>
<dbReference type="SUPFAM" id="SSF53383">
    <property type="entry name" value="PLP-dependent transferases"/>
    <property type="match status" value="1"/>
</dbReference>
<evidence type="ECO:0000313" key="10">
    <source>
        <dbReference type="EnsemblMetazoa" id="XP_030840726"/>
    </source>
</evidence>
<evidence type="ECO:0000256" key="4">
    <source>
        <dbReference type="ARBA" id="ARBA00022898"/>
    </source>
</evidence>
<feature type="compositionally biased region" description="Basic and acidic residues" evidence="7">
    <location>
        <begin position="754"/>
        <end position="767"/>
    </location>
</feature>
<reference evidence="11" key="1">
    <citation type="submission" date="2015-02" db="EMBL/GenBank/DDBJ databases">
        <title>Genome sequencing for Strongylocentrotus purpuratus.</title>
        <authorList>
            <person name="Murali S."/>
            <person name="Liu Y."/>
            <person name="Vee V."/>
            <person name="English A."/>
            <person name="Wang M."/>
            <person name="Skinner E."/>
            <person name="Han Y."/>
            <person name="Muzny D.M."/>
            <person name="Worley K.C."/>
            <person name="Gibbs R.A."/>
        </authorList>
    </citation>
    <scope>NUCLEOTIDE SEQUENCE</scope>
</reference>
<dbReference type="CTD" id="23042"/>
<dbReference type="InterPro" id="IPR055102">
    <property type="entry name" value="PDXDC1-like_3rd"/>
</dbReference>
<dbReference type="AlphaFoldDB" id="A0A7M7NU05"/>
<evidence type="ECO:0000259" key="9">
    <source>
        <dbReference type="Pfam" id="PF22937"/>
    </source>
</evidence>
<dbReference type="Proteomes" id="UP000007110">
    <property type="component" value="Unassembled WGS sequence"/>
</dbReference>
<dbReference type="GO" id="GO:0019752">
    <property type="term" value="P:carboxylic acid metabolic process"/>
    <property type="evidence" value="ECO:0007669"/>
    <property type="project" value="InterPro"/>
</dbReference>
<keyword evidence="5" id="KW-0456">Lyase</keyword>
<dbReference type="GO" id="GO:0016831">
    <property type="term" value="F:carboxy-lyase activity"/>
    <property type="evidence" value="ECO:0007669"/>
    <property type="project" value="UniProtKB-KW"/>
</dbReference>
<evidence type="ECO:0000256" key="7">
    <source>
        <dbReference type="SAM" id="MobiDB-lite"/>
    </source>
</evidence>
<dbReference type="PANTHER" id="PTHR42735">
    <property type="match status" value="1"/>
</dbReference>
<name>A0A7M7NU05_STRPU</name>
<dbReference type="InterPro" id="IPR050477">
    <property type="entry name" value="GrpII_AminoAcid_Decarb"/>
</dbReference>
<dbReference type="Pfam" id="PF22937">
    <property type="entry name" value="PDXDC1-like_cen2"/>
    <property type="match status" value="1"/>
</dbReference>
<keyword evidence="4" id="KW-0663">Pyridoxal phosphate</keyword>
<feature type="domain" description="PDXDC1-like third" evidence="9">
    <location>
        <begin position="545"/>
        <end position="655"/>
    </location>
</feature>
<evidence type="ECO:0000256" key="6">
    <source>
        <dbReference type="ARBA" id="ARBA00047190"/>
    </source>
</evidence>
<evidence type="ECO:0000313" key="11">
    <source>
        <dbReference type="Proteomes" id="UP000007110"/>
    </source>
</evidence>
<dbReference type="InterPro" id="IPR015421">
    <property type="entry name" value="PyrdxlP-dep_Trfase_major"/>
</dbReference>
<sequence>MAASVTIGEGATVPATGNVTVKGKNVGKSGGKRNDRAQKLMIEPSLREMSEGLKEVMDQMDSYSNGQKLDAIIEQLQNIIITSDQDGPGVPRITSPSMLDKAAHIAMLGQSMMAYISTFELDHLRRMATRIVSDTTLWLSRIFRFDESSAYYHVDDREGLARVCRLVLNNKYEKFGTEGFNCLYTKPPIIYISAASRPGLGQYICAQLGLPQSSLCTVPCNTVFGSQHTMDIATLERLIKDDESSSKTPLLVVANAGSPMAGHTDNLNRLRTICDEHNLWLHVEGHNLATLALSTVPSSILAAKRVNSMTIQPGVWLGLPGTPAVTLYKTADPALSLAAGLCSSQPLERLGALPLWLSLQCMGHDGIVSKLHHAAELSQQMSQRLNSLGAINLADKKQARVDKEITLEGSLSEIISRTIQVFSQVDVVSPVVVFKYDDGMEAPGRAFAQYASSQDESDEGKQQNTLPKPTLDAVNTWLGAELGSLEPKIGLDIVEGDQEGVCIRFSPMTSAPYRGTSSEHIDSFVETLKTLISKLNVTIEQRGPFQELASAKENLTVIDSENHAGLGIVQFIPDYLANQDPESEQTKREVNKLNTELVQRLQAGEEASHRGRYQITQTADETVAMAINVVDGDANLEEVLDMICEIGQELEDSSQFLETMSELILKGILEAEKQLEIENENKLIEEGVLRQVPLVGSLYNWFSPPPEAVIKGRTLNLSSGSLESTEKTYKLHMQVQEESASPIKQRPARTPTKPAEEKPAVQKRDLEEAVDPAVTPSETESPATNSLSEGSNATSGSSFQEVSASDMKDLTTESEGLDMK</sequence>
<dbReference type="GO" id="GO:0030170">
    <property type="term" value="F:pyridoxal phosphate binding"/>
    <property type="evidence" value="ECO:0007669"/>
    <property type="project" value="InterPro"/>
</dbReference>